<evidence type="ECO:0000259" key="9">
    <source>
        <dbReference type="PROSITE" id="PS50109"/>
    </source>
</evidence>
<feature type="transmembrane region" description="Helical" evidence="8">
    <location>
        <begin position="245"/>
        <end position="265"/>
    </location>
</feature>
<evidence type="ECO:0000313" key="11">
    <source>
        <dbReference type="EMBL" id="OAN54378.1"/>
    </source>
</evidence>
<dbReference type="EMBL" id="LWQU01000112">
    <property type="protein sequence ID" value="OAN54378.1"/>
    <property type="molecule type" value="Genomic_DNA"/>
</dbReference>
<evidence type="ECO:0000259" key="10">
    <source>
        <dbReference type="PROSITE" id="PS50110"/>
    </source>
</evidence>
<reference evidence="11 12" key="1">
    <citation type="submission" date="2016-04" db="EMBL/GenBank/DDBJ databases">
        <title>Draft genome sequence of freshwater magnetotactic bacteria Magnetospirillum marisnigri SP-1 and Magnetospirillum moscoviense BB-1.</title>
        <authorList>
            <person name="Koziaeva V."/>
            <person name="Dziuba M.V."/>
            <person name="Ivanov T.M."/>
            <person name="Kuznetsov B."/>
            <person name="Grouzdev D.S."/>
        </authorList>
    </citation>
    <scope>NUCLEOTIDE SEQUENCE [LARGE SCALE GENOMIC DNA]</scope>
    <source>
        <strain evidence="11 12">BB-1</strain>
    </source>
</reference>
<feature type="transmembrane region" description="Helical" evidence="8">
    <location>
        <begin position="50"/>
        <end position="68"/>
    </location>
</feature>
<dbReference type="InterPro" id="IPR036097">
    <property type="entry name" value="HisK_dim/P_sf"/>
</dbReference>
<dbReference type="PANTHER" id="PTHR43047:SF72">
    <property type="entry name" value="OSMOSENSING HISTIDINE PROTEIN KINASE SLN1"/>
    <property type="match status" value="1"/>
</dbReference>
<feature type="domain" description="Histidine kinase" evidence="9">
    <location>
        <begin position="316"/>
        <end position="535"/>
    </location>
</feature>
<dbReference type="GO" id="GO:0000155">
    <property type="term" value="F:phosphorelay sensor kinase activity"/>
    <property type="evidence" value="ECO:0007669"/>
    <property type="project" value="InterPro"/>
</dbReference>
<dbReference type="SUPFAM" id="SSF47384">
    <property type="entry name" value="Homodimeric domain of signal transducing histidine kinase"/>
    <property type="match status" value="1"/>
</dbReference>
<dbReference type="SMART" id="SM00448">
    <property type="entry name" value="REC"/>
    <property type="match status" value="1"/>
</dbReference>
<feature type="modified residue" description="4-aspartylphosphate" evidence="6">
    <location>
        <position position="609"/>
    </location>
</feature>
<keyword evidence="8" id="KW-0812">Transmembrane</keyword>
<feature type="transmembrane region" description="Helical" evidence="8">
    <location>
        <begin position="116"/>
        <end position="137"/>
    </location>
</feature>
<sequence length="681" mass="74263">MMMPAALGSGQDGRPALLAALVLTVLFAAMPVLPQITLFRQLDDYLAAHQAIETFSAVVAMLIFGIGWHAHRYDRPANFTILAVSFLGVAALTVCHSMSYTGMPDFITPSGPEKGIAFWLSMRFLAVVGLISAALMPWRPFRWARWHRWLLAFALAFVALVIWVVLWHQDKLPRTFIPGQGLTPLKVVVEIGLSAAFLVAAILFWRRRTVSHRHWLAGGSWVMGLSGAFFVLYTNPFDIYNQIGHLYVVVGYGLLYQGLFIGTIHEPYEQLNDSRKLLEQSHAQLEERVSQRTAELRDAVAAADRANQAKSDFLSSMSHELRTPLNAVLGFAQLLQTGRSGPLTEKQSRQLDHIVKGGQHLLDLISEVLDLARIEAGKLALSLEPVAPAQLLDECLALARASAQRSGVTVGDWQVEDHRAVLIDYTRFKQVLLNLMSNAVKYNRPQGLVTLSVKPGTPGFVRFVVTDTGPCIPESARAELFQPFSRLGAELSEVEGTGIGLTITRRLIEAMDGRIDFSSVVGEGSSFWVEVPAAGDLAAPADESGPSPSLSAEIGQPFTLLYIEDNPANLHLMQEILADVARARLVSAHTAELGLELAVRDRPDIIVLDINLPGMDGFAALAALRAEGAAPPVPVIALTANASVTAQRRAEQAGFDAYLTKPLDIPRFWATLAELLSVSKA</sequence>
<dbReference type="PROSITE" id="PS50109">
    <property type="entry name" value="HIS_KIN"/>
    <property type="match status" value="1"/>
</dbReference>
<dbReference type="InterPro" id="IPR004358">
    <property type="entry name" value="Sig_transdc_His_kin-like_C"/>
</dbReference>
<organism evidence="11 12">
    <name type="scientific">Magnetospirillum moscoviense</name>
    <dbReference type="NCBI Taxonomy" id="1437059"/>
    <lineage>
        <taxon>Bacteria</taxon>
        <taxon>Pseudomonadati</taxon>
        <taxon>Pseudomonadota</taxon>
        <taxon>Alphaproteobacteria</taxon>
        <taxon>Rhodospirillales</taxon>
        <taxon>Rhodospirillaceae</taxon>
        <taxon>Magnetospirillum</taxon>
    </lineage>
</organism>
<evidence type="ECO:0000256" key="6">
    <source>
        <dbReference type="PROSITE-ProRule" id="PRU00169"/>
    </source>
</evidence>
<evidence type="ECO:0000256" key="2">
    <source>
        <dbReference type="ARBA" id="ARBA00012438"/>
    </source>
</evidence>
<dbReference type="GO" id="GO:0009927">
    <property type="term" value="F:histidine phosphotransfer kinase activity"/>
    <property type="evidence" value="ECO:0007669"/>
    <property type="project" value="TreeGrafter"/>
</dbReference>
<dbReference type="SUPFAM" id="SSF55874">
    <property type="entry name" value="ATPase domain of HSP90 chaperone/DNA topoisomerase II/histidine kinase"/>
    <property type="match status" value="1"/>
</dbReference>
<dbReference type="RefSeq" id="WP_082910732.1">
    <property type="nucleotide sequence ID" value="NZ_LWQU01000112.1"/>
</dbReference>
<evidence type="ECO:0000256" key="5">
    <source>
        <dbReference type="ARBA" id="ARBA00022777"/>
    </source>
</evidence>
<dbReference type="InterPro" id="IPR001789">
    <property type="entry name" value="Sig_transdc_resp-reg_receiver"/>
</dbReference>
<comment type="caution">
    <text evidence="11">The sequence shown here is derived from an EMBL/GenBank/DDBJ whole genome shotgun (WGS) entry which is preliminary data.</text>
</comment>
<proteinExistence type="predicted"/>
<dbReference type="STRING" id="1437059.A6A05_08410"/>
<evidence type="ECO:0000313" key="12">
    <source>
        <dbReference type="Proteomes" id="UP000078543"/>
    </source>
</evidence>
<dbReference type="SMART" id="SM00388">
    <property type="entry name" value="HisKA"/>
    <property type="match status" value="1"/>
</dbReference>
<protein>
    <recommendedName>
        <fullName evidence="2">histidine kinase</fullName>
        <ecNumber evidence="2">2.7.13.3</ecNumber>
    </recommendedName>
</protein>
<dbReference type="Gene3D" id="3.30.565.10">
    <property type="entry name" value="Histidine kinase-like ATPase, C-terminal domain"/>
    <property type="match status" value="1"/>
</dbReference>
<gene>
    <name evidence="11" type="ORF">A6A05_08410</name>
</gene>
<feature type="transmembrane region" description="Helical" evidence="8">
    <location>
        <begin position="149"/>
        <end position="167"/>
    </location>
</feature>
<name>A0A178MVM1_9PROT</name>
<dbReference type="InterPro" id="IPR005467">
    <property type="entry name" value="His_kinase_dom"/>
</dbReference>
<dbReference type="GO" id="GO:0005886">
    <property type="term" value="C:plasma membrane"/>
    <property type="evidence" value="ECO:0007669"/>
    <property type="project" value="TreeGrafter"/>
</dbReference>
<dbReference type="Gene3D" id="3.40.50.2300">
    <property type="match status" value="1"/>
</dbReference>
<dbReference type="PRINTS" id="PR00344">
    <property type="entry name" value="BCTRLSENSOR"/>
</dbReference>
<evidence type="ECO:0000256" key="8">
    <source>
        <dbReference type="SAM" id="Phobius"/>
    </source>
</evidence>
<feature type="transmembrane region" description="Helical" evidence="8">
    <location>
        <begin position="214"/>
        <end position="233"/>
    </location>
</feature>
<keyword evidence="5" id="KW-0418">Kinase</keyword>
<evidence type="ECO:0000256" key="7">
    <source>
        <dbReference type="SAM" id="Coils"/>
    </source>
</evidence>
<dbReference type="CDD" id="cd00082">
    <property type="entry name" value="HisKA"/>
    <property type="match status" value="1"/>
</dbReference>
<keyword evidence="3 6" id="KW-0597">Phosphoprotein</keyword>
<dbReference type="Pfam" id="PF00512">
    <property type="entry name" value="HisKA"/>
    <property type="match status" value="1"/>
</dbReference>
<accession>A0A178MVM1</accession>
<keyword evidence="7" id="KW-0175">Coiled coil</keyword>
<keyword evidence="8" id="KW-0472">Membrane</keyword>
<dbReference type="InterPro" id="IPR036890">
    <property type="entry name" value="HATPase_C_sf"/>
</dbReference>
<dbReference type="InterPro" id="IPR003594">
    <property type="entry name" value="HATPase_dom"/>
</dbReference>
<dbReference type="SMART" id="SM00387">
    <property type="entry name" value="HATPase_c"/>
    <property type="match status" value="1"/>
</dbReference>
<dbReference type="Pfam" id="PF02518">
    <property type="entry name" value="HATPase_c"/>
    <property type="match status" value="1"/>
</dbReference>
<feature type="coiled-coil region" evidence="7">
    <location>
        <begin position="268"/>
        <end position="295"/>
    </location>
</feature>
<feature type="transmembrane region" description="Helical" evidence="8">
    <location>
        <begin position="80"/>
        <end position="101"/>
    </location>
</feature>
<dbReference type="PROSITE" id="PS50110">
    <property type="entry name" value="RESPONSE_REGULATORY"/>
    <property type="match status" value="1"/>
</dbReference>
<dbReference type="OrthoDB" id="8477070at2"/>
<feature type="domain" description="Response regulatory" evidence="10">
    <location>
        <begin position="559"/>
        <end position="676"/>
    </location>
</feature>
<evidence type="ECO:0000256" key="3">
    <source>
        <dbReference type="ARBA" id="ARBA00022553"/>
    </source>
</evidence>
<evidence type="ECO:0000256" key="1">
    <source>
        <dbReference type="ARBA" id="ARBA00000085"/>
    </source>
</evidence>
<dbReference type="InterPro" id="IPR033425">
    <property type="entry name" value="MASE3"/>
</dbReference>
<dbReference type="Pfam" id="PF00072">
    <property type="entry name" value="Response_reg"/>
    <property type="match status" value="1"/>
</dbReference>
<dbReference type="EC" id="2.7.13.3" evidence="2"/>
<dbReference type="Pfam" id="PF17159">
    <property type="entry name" value="MASE3"/>
    <property type="match status" value="1"/>
</dbReference>
<dbReference type="SUPFAM" id="SSF52172">
    <property type="entry name" value="CheY-like"/>
    <property type="match status" value="1"/>
</dbReference>
<keyword evidence="4" id="KW-0808">Transferase</keyword>
<feature type="transmembrane region" description="Helical" evidence="8">
    <location>
        <begin position="187"/>
        <end position="205"/>
    </location>
</feature>
<evidence type="ECO:0000256" key="4">
    <source>
        <dbReference type="ARBA" id="ARBA00022679"/>
    </source>
</evidence>
<dbReference type="InterPro" id="IPR011006">
    <property type="entry name" value="CheY-like_superfamily"/>
</dbReference>
<dbReference type="Proteomes" id="UP000078543">
    <property type="component" value="Unassembled WGS sequence"/>
</dbReference>
<keyword evidence="8" id="KW-1133">Transmembrane helix</keyword>
<dbReference type="Gene3D" id="1.10.287.130">
    <property type="match status" value="1"/>
</dbReference>
<keyword evidence="12" id="KW-1185">Reference proteome</keyword>
<dbReference type="AlphaFoldDB" id="A0A178MVM1"/>
<dbReference type="PANTHER" id="PTHR43047">
    <property type="entry name" value="TWO-COMPONENT HISTIDINE PROTEIN KINASE"/>
    <property type="match status" value="1"/>
</dbReference>
<comment type="catalytic activity">
    <reaction evidence="1">
        <text>ATP + protein L-histidine = ADP + protein N-phospho-L-histidine.</text>
        <dbReference type="EC" id="2.7.13.3"/>
    </reaction>
</comment>
<dbReference type="InterPro" id="IPR003661">
    <property type="entry name" value="HisK_dim/P_dom"/>
</dbReference>